<sequence>MARWDLMNRILVHRALKEGLERLRLAVNEGLECLRLPVNEGLERLDIMRQVLIRLAGTNLRKHDGRNCKGYKRDEGCA</sequence>
<evidence type="ECO:0000313" key="2">
    <source>
        <dbReference type="Proteomes" id="UP001500784"/>
    </source>
</evidence>
<accession>A0ABP5AIP3</accession>
<organism evidence="1 2">
    <name type="scientific">Arthrobacter gandavensis</name>
    <dbReference type="NCBI Taxonomy" id="169960"/>
    <lineage>
        <taxon>Bacteria</taxon>
        <taxon>Bacillati</taxon>
        <taxon>Actinomycetota</taxon>
        <taxon>Actinomycetes</taxon>
        <taxon>Micrococcales</taxon>
        <taxon>Micrococcaceae</taxon>
        <taxon>Arthrobacter</taxon>
    </lineage>
</organism>
<name>A0ABP5AIP3_9MICC</name>
<keyword evidence="2" id="KW-1185">Reference proteome</keyword>
<comment type="caution">
    <text evidence="1">The sequence shown here is derived from an EMBL/GenBank/DDBJ whole genome shotgun (WGS) entry which is preliminary data.</text>
</comment>
<proteinExistence type="predicted"/>
<gene>
    <name evidence="1" type="ORF">GCM10009688_17210</name>
</gene>
<dbReference type="EMBL" id="BAAALV010000002">
    <property type="protein sequence ID" value="GAA1912798.1"/>
    <property type="molecule type" value="Genomic_DNA"/>
</dbReference>
<evidence type="ECO:0000313" key="1">
    <source>
        <dbReference type="EMBL" id="GAA1912798.1"/>
    </source>
</evidence>
<reference evidence="2" key="1">
    <citation type="journal article" date="2019" name="Int. J. Syst. Evol. Microbiol.">
        <title>The Global Catalogue of Microorganisms (GCM) 10K type strain sequencing project: providing services to taxonomists for standard genome sequencing and annotation.</title>
        <authorList>
            <consortium name="The Broad Institute Genomics Platform"/>
            <consortium name="The Broad Institute Genome Sequencing Center for Infectious Disease"/>
            <person name="Wu L."/>
            <person name="Ma J."/>
        </authorList>
    </citation>
    <scope>NUCLEOTIDE SEQUENCE [LARGE SCALE GENOMIC DNA]</scope>
    <source>
        <strain evidence="2">JCM 13316</strain>
    </source>
</reference>
<dbReference type="Proteomes" id="UP001500784">
    <property type="component" value="Unassembled WGS sequence"/>
</dbReference>
<protein>
    <submittedName>
        <fullName evidence="1">Uncharacterized protein</fullName>
    </submittedName>
</protein>